<keyword evidence="2" id="KW-1185">Reference proteome</keyword>
<dbReference type="PANTHER" id="PTHR31834:SF1">
    <property type="entry name" value="INITIATION-SPECIFIC ALPHA-1,6-MANNOSYLTRANSFERASE"/>
    <property type="match status" value="1"/>
</dbReference>
<dbReference type="PANTHER" id="PTHR31834">
    <property type="entry name" value="INITIATION-SPECIFIC ALPHA-1,6-MANNOSYLTRANSFERASE"/>
    <property type="match status" value="1"/>
</dbReference>
<reference evidence="1" key="1">
    <citation type="journal article" date="2022" name="Microorganisms">
        <title>Two New Species of Filamentous Sulfur Bacteria of the Genus Thiothrix, Thiothrix winogradskyi sp. nov. and 'Candidatus Thiothrix sulfatifontis' sp. nov.</title>
        <authorList>
            <person name="Ravin N.V."/>
            <person name="Rossetti S."/>
            <person name="Beletsky A.V."/>
            <person name="Kadnikov V.V."/>
            <person name="Rudenko T.S."/>
            <person name="Smolyakov D.D."/>
            <person name="Moskvitina M.I."/>
            <person name="Gureeva M.V."/>
            <person name="Mardanov A.V."/>
            <person name="Grabovich M.Y."/>
        </authorList>
    </citation>
    <scope>NUCLEOTIDE SEQUENCE</scope>
    <source>
        <strain evidence="1">CT3</strain>
    </source>
</reference>
<organism evidence="1 2">
    <name type="scientific">Thiothrix winogradskyi</name>
    <dbReference type="NCBI Taxonomy" id="96472"/>
    <lineage>
        <taxon>Bacteria</taxon>
        <taxon>Pseudomonadati</taxon>
        <taxon>Pseudomonadota</taxon>
        <taxon>Gammaproteobacteria</taxon>
        <taxon>Thiotrichales</taxon>
        <taxon>Thiotrichaceae</taxon>
        <taxon>Thiothrix</taxon>
    </lineage>
</organism>
<sequence length="217" mass="25249">MQLNPDWEYRLYDDADIETIIRQHYGQEIVDIYRLIDPAYGAARVDFFRYLLIYAQGGVYLDMKSTTTRPLDDVLLPDDRYILSKWDQNKYHAWGLHPELAAIEGGEFQQWHVIAAAGHPFLFAVIQQVIHNILHYDVTTVGVGFWGVVRTTGPLPYTTTIEAIRHLHPYRHVEIEQDLGIIYSIYDSHSTDPNQNHRHTSKKHYSELEIPVIQALH</sequence>
<dbReference type="RefSeq" id="WP_236500948.1">
    <property type="nucleotide sequence ID" value="NZ_CP091244.1"/>
</dbReference>
<evidence type="ECO:0008006" key="3">
    <source>
        <dbReference type="Google" id="ProtNLM"/>
    </source>
</evidence>
<dbReference type="InterPro" id="IPR029044">
    <property type="entry name" value="Nucleotide-diphossugar_trans"/>
</dbReference>
<dbReference type="SUPFAM" id="SSF53448">
    <property type="entry name" value="Nucleotide-diphospho-sugar transferases"/>
    <property type="match status" value="1"/>
</dbReference>
<dbReference type="EMBL" id="CP091244">
    <property type="protein sequence ID" value="UJS25646.1"/>
    <property type="molecule type" value="Genomic_DNA"/>
</dbReference>
<evidence type="ECO:0000313" key="1">
    <source>
        <dbReference type="EMBL" id="UJS25646.1"/>
    </source>
</evidence>
<evidence type="ECO:0000313" key="2">
    <source>
        <dbReference type="Proteomes" id="UP001054801"/>
    </source>
</evidence>
<dbReference type="Gene3D" id="3.90.550.20">
    <property type="match status" value="1"/>
</dbReference>
<gene>
    <name evidence="1" type="ORF">L2Y54_06285</name>
</gene>
<dbReference type="Proteomes" id="UP001054801">
    <property type="component" value="Chromosome"/>
</dbReference>
<name>A0ABY3T4G0_9GAMM</name>
<dbReference type="InterPro" id="IPR007577">
    <property type="entry name" value="GlycoTrfase_DXD_sugar-bd_CS"/>
</dbReference>
<proteinExistence type="predicted"/>
<protein>
    <recommendedName>
        <fullName evidence="3">Glycosyltransferase</fullName>
    </recommendedName>
</protein>
<dbReference type="InterPro" id="IPR039367">
    <property type="entry name" value="Och1-like"/>
</dbReference>
<accession>A0ABY3T4G0</accession>
<dbReference type="Pfam" id="PF04488">
    <property type="entry name" value="Gly_transf_sug"/>
    <property type="match status" value="1"/>
</dbReference>